<feature type="domain" description="Thioredoxin" evidence="2">
    <location>
        <begin position="6"/>
        <end position="122"/>
    </location>
</feature>
<dbReference type="InterPro" id="IPR017937">
    <property type="entry name" value="Thioredoxin_CS"/>
</dbReference>
<name>A0A0H5R7C4_9EUKA</name>
<proteinExistence type="predicted"/>
<dbReference type="PROSITE" id="PS51352">
    <property type="entry name" value="THIOREDOXIN_2"/>
    <property type="match status" value="1"/>
</dbReference>
<sequence length="122" mass="13267">MGSGFLLRAAGRRLFSVVIASDDKALDKLIKSAPKGRLLVVDYYADWCGPCKRFEPTYEALSNKYDADADFIKINIENASEHAAEASISSVPSFQLIKDGAVVDLVVGADQQTLEDAIDARK</sequence>
<evidence type="ECO:0000313" key="3">
    <source>
        <dbReference type="EMBL" id="CRZ10008.1"/>
    </source>
</evidence>
<dbReference type="PANTHER" id="PTHR46115">
    <property type="entry name" value="THIOREDOXIN-LIKE PROTEIN 1"/>
    <property type="match status" value="1"/>
</dbReference>
<reference evidence="3" key="1">
    <citation type="submission" date="2015-04" db="EMBL/GenBank/DDBJ databases">
        <title>The genome sequence of the plant pathogenic Rhizarian Plasmodiophora brassicae reveals insights in its biotrophic life cycle and the origin of chitin synthesis.</title>
        <authorList>
            <person name="Schwelm A."/>
            <person name="Fogelqvist J."/>
            <person name="Knaust A."/>
            <person name="Julke S."/>
            <person name="Lilja T."/>
            <person name="Dhandapani V."/>
            <person name="Bonilla-Rosso G."/>
            <person name="Karlsson M."/>
            <person name="Shevchenko A."/>
            <person name="Choi S.R."/>
            <person name="Kim H.G."/>
            <person name="Park J.Y."/>
            <person name="Lim Y.P."/>
            <person name="Ludwig-Muller J."/>
            <person name="Dixelius C."/>
        </authorList>
    </citation>
    <scope>NUCLEOTIDE SEQUENCE</scope>
    <source>
        <tissue evidence="3">Potato root galls</tissue>
    </source>
</reference>
<keyword evidence="1" id="KW-1015">Disulfide bond</keyword>
<dbReference type="PRINTS" id="PR00421">
    <property type="entry name" value="THIOREDOXIN"/>
</dbReference>
<dbReference type="Pfam" id="PF00085">
    <property type="entry name" value="Thioredoxin"/>
    <property type="match status" value="1"/>
</dbReference>
<dbReference type="PROSITE" id="PS00194">
    <property type="entry name" value="THIOREDOXIN_1"/>
    <property type="match status" value="1"/>
</dbReference>
<dbReference type="CDD" id="cd02947">
    <property type="entry name" value="TRX_family"/>
    <property type="match status" value="1"/>
</dbReference>
<dbReference type="InterPro" id="IPR013766">
    <property type="entry name" value="Thioredoxin_domain"/>
</dbReference>
<dbReference type="InterPro" id="IPR036249">
    <property type="entry name" value="Thioredoxin-like_sf"/>
</dbReference>
<accession>A0A0H5R7C4</accession>
<evidence type="ECO:0000256" key="1">
    <source>
        <dbReference type="ARBA" id="ARBA00023157"/>
    </source>
</evidence>
<dbReference type="SUPFAM" id="SSF52833">
    <property type="entry name" value="Thioredoxin-like"/>
    <property type="match status" value="1"/>
</dbReference>
<evidence type="ECO:0000259" key="2">
    <source>
        <dbReference type="PROSITE" id="PS51352"/>
    </source>
</evidence>
<organism evidence="3">
    <name type="scientific">Spongospora subterranea</name>
    <dbReference type="NCBI Taxonomy" id="70186"/>
    <lineage>
        <taxon>Eukaryota</taxon>
        <taxon>Sar</taxon>
        <taxon>Rhizaria</taxon>
        <taxon>Endomyxa</taxon>
        <taxon>Phytomyxea</taxon>
        <taxon>Plasmodiophorida</taxon>
        <taxon>Plasmodiophoridae</taxon>
        <taxon>Spongospora</taxon>
    </lineage>
</organism>
<protein>
    <recommendedName>
        <fullName evidence="2">Thioredoxin domain-containing protein</fullName>
    </recommendedName>
</protein>
<dbReference type="AlphaFoldDB" id="A0A0H5R7C4"/>
<dbReference type="Gene3D" id="3.40.30.10">
    <property type="entry name" value="Glutaredoxin"/>
    <property type="match status" value="1"/>
</dbReference>
<dbReference type="EMBL" id="HACM01009566">
    <property type="protein sequence ID" value="CRZ10008.1"/>
    <property type="molecule type" value="Transcribed_RNA"/>
</dbReference>